<protein>
    <submittedName>
        <fullName evidence="14">TonB-linked SusC/RagA family outer membrane protein</fullName>
    </submittedName>
</protein>
<reference evidence="13 15" key="2">
    <citation type="submission" date="2018-07" db="EMBL/GenBank/DDBJ databases">
        <title>Genomic Encyclopedia of Type Strains, Phase IV (KMG-IV): sequencing the most valuable type-strain genomes for metagenomic binning, comparative biology and taxonomic classification.</title>
        <authorList>
            <person name="Goeker M."/>
        </authorList>
    </citation>
    <scope>NUCLEOTIDE SEQUENCE [LARGE SCALE GENOMIC DNA]</scope>
    <source>
        <strain evidence="13 15">DSM 19728</strain>
    </source>
</reference>
<dbReference type="Gene3D" id="2.60.40.1120">
    <property type="entry name" value="Carboxypeptidase-like, regulatory domain"/>
    <property type="match status" value="1"/>
</dbReference>
<keyword evidence="15" id="KW-1185">Reference proteome</keyword>
<dbReference type="SUPFAM" id="SSF56935">
    <property type="entry name" value="Porins"/>
    <property type="match status" value="1"/>
</dbReference>
<dbReference type="Gene3D" id="2.40.170.20">
    <property type="entry name" value="TonB-dependent receptor, beta-barrel domain"/>
    <property type="match status" value="1"/>
</dbReference>
<evidence type="ECO:0000256" key="9">
    <source>
        <dbReference type="RuleBase" id="RU003357"/>
    </source>
</evidence>
<evidence type="ECO:0000256" key="1">
    <source>
        <dbReference type="ARBA" id="ARBA00004571"/>
    </source>
</evidence>
<keyword evidence="10" id="KW-0732">Signal</keyword>
<evidence type="ECO:0000256" key="10">
    <source>
        <dbReference type="SAM" id="SignalP"/>
    </source>
</evidence>
<keyword evidence="4 8" id="KW-0812">Transmembrane</keyword>
<dbReference type="Gene3D" id="2.170.130.10">
    <property type="entry name" value="TonB-dependent receptor, plug domain"/>
    <property type="match status" value="1"/>
</dbReference>
<dbReference type="Proteomes" id="UP000321392">
    <property type="component" value="Unassembled WGS sequence"/>
</dbReference>
<evidence type="ECO:0000259" key="12">
    <source>
        <dbReference type="Pfam" id="PF07715"/>
    </source>
</evidence>
<comment type="similarity">
    <text evidence="8 9">Belongs to the TonB-dependent receptor family.</text>
</comment>
<keyword evidence="5 9" id="KW-0798">TonB box</keyword>
<feature type="domain" description="TonB-dependent receptor plug" evidence="12">
    <location>
        <begin position="116"/>
        <end position="238"/>
    </location>
</feature>
<dbReference type="InterPro" id="IPR036942">
    <property type="entry name" value="Beta-barrel_TonB_sf"/>
</dbReference>
<dbReference type="NCBIfam" id="TIGR04056">
    <property type="entry name" value="OMP_RagA_SusC"/>
    <property type="match status" value="1"/>
</dbReference>
<evidence type="ECO:0000313" key="15">
    <source>
        <dbReference type="Proteomes" id="UP000254518"/>
    </source>
</evidence>
<keyword evidence="6 8" id="KW-0472">Membrane</keyword>
<keyword evidence="3 8" id="KW-1134">Transmembrane beta strand</keyword>
<evidence type="ECO:0000256" key="7">
    <source>
        <dbReference type="ARBA" id="ARBA00023237"/>
    </source>
</evidence>
<feature type="domain" description="TonB-dependent receptor-like beta-barrel" evidence="11">
    <location>
        <begin position="452"/>
        <end position="816"/>
    </location>
</feature>
<dbReference type="Proteomes" id="UP000254518">
    <property type="component" value="Unassembled WGS sequence"/>
</dbReference>
<dbReference type="GO" id="GO:0009279">
    <property type="term" value="C:cell outer membrane"/>
    <property type="evidence" value="ECO:0007669"/>
    <property type="project" value="UniProtKB-SubCell"/>
</dbReference>
<reference evidence="14" key="3">
    <citation type="submission" date="2019-07" db="EMBL/GenBank/DDBJ databases">
        <authorList>
            <person name="Whitman W."/>
            <person name="Huntemann M."/>
            <person name="Clum A."/>
            <person name="Pillay M."/>
            <person name="Palaniappan K."/>
            <person name="Varghese N."/>
            <person name="Mikhailova N."/>
            <person name="Stamatis D."/>
            <person name="Reddy T."/>
            <person name="Daum C."/>
            <person name="Shapiro N."/>
            <person name="Ivanova N."/>
            <person name="Kyrpides N."/>
            <person name="Woyke T."/>
        </authorList>
    </citation>
    <scope>NUCLEOTIDE SEQUENCE</scope>
    <source>
        <strain evidence="14">CGMCC 1.5380</strain>
    </source>
</reference>
<dbReference type="InterPro" id="IPR000531">
    <property type="entry name" value="Beta-barrel_TonB"/>
</dbReference>
<dbReference type="EMBL" id="VLKX01000001">
    <property type="protein sequence ID" value="TWI52218.1"/>
    <property type="molecule type" value="Genomic_DNA"/>
</dbReference>
<gene>
    <name evidence="13" type="ORF">DFR66_101363</name>
    <name evidence="14" type="ORF">IQ02_00359</name>
</gene>
<name>A0A562Q681_9FLAO</name>
<dbReference type="PROSITE" id="PS52016">
    <property type="entry name" value="TONB_DEPENDENT_REC_3"/>
    <property type="match status" value="1"/>
</dbReference>
<dbReference type="InterPro" id="IPR008969">
    <property type="entry name" value="CarboxyPept-like_regulatory"/>
</dbReference>
<proteinExistence type="inferred from homology"/>
<evidence type="ECO:0000259" key="11">
    <source>
        <dbReference type="Pfam" id="PF00593"/>
    </source>
</evidence>
<dbReference type="AlphaFoldDB" id="A0A562Q681"/>
<evidence type="ECO:0000313" key="14">
    <source>
        <dbReference type="EMBL" id="TWI52218.1"/>
    </source>
</evidence>
<dbReference type="SUPFAM" id="SSF49464">
    <property type="entry name" value="Carboxypeptidase regulatory domain-like"/>
    <property type="match status" value="1"/>
</dbReference>
<dbReference type="Pfam" id="PF07715">
    <property type="entry name" value="Plug"/>
    <property type="match status" value="1"/>
</dbReference>
<dbReference type="InterPro" id="IPR023996">
    <property type="entry name" value="TonB-dep_OMP_SusC/RagA"/>
</dbReference>
<dbReference type="InterPro" id="IPR039426">
    <property type="entry name" value="TonB-dep_rcpt-like"/>
</dbReference>
<evidence type="ECO:0000313" key="16">
    <source>
        <dbReference type="Proteomes" id="UP000321392"/>
    </source>
</evidence>
<dbReference type="InterPro" id="IPR037066">
    <property type="entry name" value="Plug_dom_sf"/>
</dbReference>
<organism evidence="14 16">
    <name type="scientific">Flavobacterium glaciei</name>
    <dbReference type="NCBI Taxonomy" id="386300"/>
    <lineage>
        <taxon>Bacteria</taxon>
        <taxon>Pseudomonadati</taxon>
        <taxon>Bacteroidota</taxon>
        <taxon>Flavobacteriia</taxon>
        <taxon>Flavobacteriales</taxon>
        <taxon>Flavobacteriaceae</taxon>
        <taxon>Flavobacterium</taxon>
    </lineage>
</organism>
<comment type="caution">
    <text evidence="14">The sequence shown here is derived from an EMBL/GenBank/DDBJ whole genome shotgun (WGS) entry which is preliminary data.</text>
</comment>
<dbReference type="InterPro" id="IPR012910">
    <property type="entry name" value="Plug_dom"/>
</dbReference>
<evidence type="ECO:0000313" key="13">
    <source>
        <dbReference type="EMBL" id="RDI58433.1"/>
    </source>
</evidence>
<dbReference type="EMBL" id="QQBA01000001">
    <property type="protein sequence ID" value="RDI58433.1"/>
    <property type="molecule type" value="Genomic_DNA"/>
</dbReference>
<evidence type="ECO:0000256" key="3">
    <source>
        <dbReference type="ARBA" id="ARBA00022452"/>
    </source>
</evidence>
<evidence type="ECO:0000256" key="8">
    <source>
        <dbReference type="PROSITE-ProRule" id="PRU01360"/>
    </source>
</evidence>
<keyword evidence="7 8" id="KW-0998">Cell outer membrane</keyword>
<dbReference type="Pfam" id="PF13715">
    <property type="entry name" value="CarbopepD_reg_2"/>
    <property type="match status" value="1"/>
</dbReference>
<evidence type="ECO:0000256" key="5">
    <source>
        <dbReference type="ARBA" id="ARBA00023077"/>
    </source>
</evidence>
<keyword evidence="2 8" id="KW-0813">Transport</keyword>
<dbReference type="OrthoDB" id="9768177at2"/>
<dbReference type="RefSeq" id="WP_114753111.1">
    <property type="nucleotide sequence ID" value="NZ_QQBA01000001.1"/>
</dbReference>
<feature type="signal peptide" evidence="10">
    <location>
        <begin position="1"/>
        <end position="22"/>
    </location>
</feature>
<sequence>MKLKFNGILVLLVVLMAQLTFAQERSVSGVVSDNAGLPIPGVSVLVKGTKNGTQTDFDGKYSIKASPNETLVFSYIGMKSEELLAKSANLNVKMQSTAMELESVVITAQGIKREKKALGYAVSEIKSADIEQRAEGDVARVLTGKASGVNINQTSGISGSGTNINIRGLNSISGNTQPLFIVDGVPFASDTNASGNFADGNSGSSRFLDLDPNNIANVNILKGYAATTLYGTAGRNGVILITTKGGANKKGAKKNEITVNQSLFFNEIASLPDYQNTFGNGFDQTYGNFFSNWGPGFYKDGLGGYAAQGSNIAADGTILHPYSRASLATVFPEYQGQRIPFEARPNNVKDFFRTGAVINTSVNLAGASDDGNTSYNFNFGNLNDEGFTPGNVLKRTSFSAGGISKLSNKFTISGTMNFSRTDFLTPPVARSNGSGVAGAGLSIFADIFYTPRNVDLQNWPYQHPVTGENLSYRSGNDIVNPYWTLNNSSVRQITNRTFGNTALSYDINDNLKLNYRVGFDFYNERNSSYTNVGAPRGPVLGNYRTFDNNNLIWDHNIMLNGNYQLTDKIGLNFTAGATSRFQAYDRQGVNSVGQLIFGVQRHYNFTTQSPIQYSENKNIVGVYGLAEFDYEKYLYLNLSTRTDWVSNTFINSITYPAGSISFIPTEAFDNLKSTNGLNFLKLRASYGTSAGFADSYPVSNNLDLSARDFSDANGVVNPSLQASSRLGNANLKPELLSEYEFGFDSKFFDNRIGLNASYFLRTTKNLITETPIDPSSGFSSIYTNIGELRGNGIEVDLDLHLVKNNDKGFNWELSSNFFKGEMIVKDLGELERITIAGFTNLGNQAIEGEQIGVMVGSRVRRDANGNFVVNSVGDYAVEAGPFIIGNPNPDFTLNTTNTFSYKNINLNFLISYVSGGDVYSQTTAALLGRGLTTDTVDRLQSFTLPGVKEDGTPNDLQINNSTYYFNNVAFGPDELSVYDGSVIRLNEVSLGYNFPAKMIERTPFGSISFSVSGYNLYYNAFNTPKGVNFDPNVVGTGVGNGRGFDFLNGPSGKRYGFSIKATF</sequence>
<evidence type="ECO:0000256" key="2">
    <source>
        <dbReference type="ARBA" id="ARBA00022448"/>
    </source>
</evidence>
<feature type="chain" id="PRO_5022779376" evidence="10">
    <location>
        <begin position="23"/>
        <end position="1063"/>
    </location>
</feature>
<dbReference type="FunFam" id="2.60.40.1120:FF:000003">
    <property type="entry name" value="Outer membrane protein Omp121"/>
    <property type="match status" value="1"/>
</dbReference>
<reference evidence="14 16" key="1">
    <citation type="journal article" date="2015" name="Stand. Genomic Sci.">
        <title>Genomic Encyclopedia of Bacterial and Archaeal Type Strains, Phase III: the genomes of soil and plant-associated and newly described type strains.</title>
        <authorList>
            <person name="Whitman W.B."/>
            <person name="Woyke T."/>
            <person name="Klenk H.P."/>
            <person name="Zhou Y."/>
            <person name="Lilburn T.G."/>
            <person name="Beck B.J."/>
            <person name="De Vos P."/>
            <person name="Vandamme P."/>
            <person name="Eisen J.A."/>
            <person name="Garrity G."/>
            <person name="Hugenholtz P."/>
            <person name="Kyrpides N.C."/>
        </authorList>
    </citation>
    <scope>NUCLEOTIDE SEQUENCE [LARGE SCALE GENOMIC DNA]</scope>
    <source>
        <strain evidence="14 16">CGMCC 1.5380</strain>
    </source>
</reference>
<evidence type="ECO:0000256" key="6">
    <source>
        <dbReference type="ARBA" id="ARBA00023136"/>
    </source>
</evidence>
<comment type="subcellular location">
    <subcellularLocation>
        <location evidence="1 8">Cell outer membrane</location>
        <topology evidence="1 8">Multi-pass membrane protein</topology>
    </subcellularLocation>
</comment>
<dbReference type="Pfam" id="PF00593">
    <property type="entry name" value="TonB_dep_Rec_b-barrel"/>
    <property type="match status" value="1"/>
</dbReference>
<accession>A0A562Q681</accession>
<evidence type="ECO:0000256" key="4">
    <source>
        <dbReference type="ARBA" id="ARBA00022692"/>
    </source>
</evidence>